<feature type="transmembrane region" description="Helical" evidence="2">
    <location>
        <begin position="85"/>
        <end position="108"/>
    </location>
</feature>
<evidence type="ECO:0000313" key="4">
    <source>
        <dbReference type="EMBL" id="MDM7831251.1"/>
    </source>
</evidence>
<dbReference type="RefSeq" id="WP_289446532.1">
    <property type="nucleotide sequence ID" value="NZ_JAUCGR010000002.1"/>
</dbReference>
<feature type="region of interest" description="Disordered" evidence="1">
    <location>
        <begin position="298"/>
        <end position="319"/>
    </location>
</feature>
<evidence type="ECO:0000256" key="1">
    <source>
        <dbReference type="SAM" id="MobiDB-lite"/>
    </source>
</evidence>
<dbReference type="InterPro" id="IPR052196">
    <property type="entry name" value="Bact_Kbp"/>
</dbReference>
<dbReference type="Gene3D" id="3.10.350.10">
    <property type="entry name" value="LysM domain"/>
    <property type="match status" value="1"/>
</dbReference>
<dbReference type="InterPro" id="IPR005158">
    <property type="entry name" value="BTAD"/>
</dbReference>
<dbReference type="SMART" id="SM01043">
    <property type="entry name" value="BTAD"/>
    <property type="match status" value="1"/>
</dbReference>
<reference evidence="4 5" key="1">
    <citation type="submission" date="2023-06" db="EMBL/GenBank/DDBJ databases">
        <title>Cellulomonas sp. MW9 Whole genome sequence.</title>
        <authorList>
            <person name="Park S."/>
        </authorList>
    </citation>
    <scope>NUCLEOTIDE SEQUENCE [LARGE SCALE GENOMIC DNA]</scope>
    <source>
        <strain evidence="4 5">MW9</strain>
    </source>
</reference>
<sequence length="942" mass="98213">MSARTRHAASPTERPVPERGPQRFQQVDGDIEATRSRWSGAGAALVLLLLVVGVPVALLLLGGGLSMPSLPSREDLTGSIGAQQIVTILTWVVWLAWLQFTVCVLVELRSAIRGVGMPARVPLAGPSQRAARTLVAAVLLLVTAAGQANAVTTATIEHVAASNVAAVASAVPGTTQAAPDQAHAEQEASAEGEKTYHLGDIVLDEDEGRELVGKKVAVVTPPEGRYHDNLWDIAERHMGDGRRYHDIYELNKGRPQPDGQELTLARLIQPGWLLVMPEDAAGVARVTVTEVAPASTVTPPLHAPVEAPTQTSGAADTVQPGASVADEASTADDVQSLVGSGLLAAGLLAAMVAVRRRRRTPEPGDDAVEMEVALRLGADPARARRLDTSLRQLAALCAAAGRDLPPVYAAQIDDTRLTLFLAPADAHAPSPWTVAEGGRQWHLAADAPVPAGRLGAAPYPGLVSLGRSPEEADVLVDLEAAQGTISIVGDEAVAAEVATAIAAELVTNSWSDGLRVSGVDLPQELAEVGGERYRAVPGVADALPALSARQADVLGTSVLAGRVRGGSGGTGTPEYLVAGRTPSPEEARRIAEVAADGGRAPWGAIVVGDVPGARWRIEVDAEGSLRVGVLGLSVTANRLSARRIASLGRLLAPQEVEEQVGGVEVEGHLERPDLAASGRALGTADLWAAPVRVLVLGTPVVEADGPIDDERRELCTELVVHLALHPEGVHPTVLGAAVWPRGVTTAVLNATVARAREWLGKDAHGAPHLRHTMDGNLVLGARAVLDWDVARSLLAASRTERTRAQEAALLREALGLVRGAAVEDVPAGRYSWLARARLERDSRALLVDAAHRLAVLSLDDDDPAGARAAVATGLGVAPTDELLWRDLLRAVWLESGPDGVRAAAAEMERELRDAGVREISAPTAALVEELAPTGGVGRAAGD</sequence>
<accession>A0ABT7S6L4</accession>
<dbReference type="Proteomes" id="UP001321453">
    <property type="component" value="Unassembled WGS sequence"/>
</dbReference>
<keyword evidence="2" id="KW-0812">Transmembrane</keyword>
<dbReference type="PANTHER" id="PTHR34700">
    <property type="entry name" value="POTASSIUM BINDING PROTEIN KBP"/>
    <property type="match status" value="1"/>
</dbReference>
<organism evidence="4 5">
    <name type="scientific">Cellulomonas edaphi</name>
    <dbReference type="NCBI Taxonomy" id="3053468"/>
    <lineage>
        <taxon>Bacteria</taxon>
        <taxon>Bacillati</taxon>
        <taxon>Actinomycetota</taxon>
        <taxon>Actinomycetes</taxon>
        <taxon>Micrococcales</taxon>
        <taxon>Cellulomonadaceae</taxon>
        <taxon>Cellulomonas</taxon>
    </lineage>
</organism>
<proteinExistence type="predicted"/>
<feature type="transmembrane region" description="Helical" evidence="2">
    <location>
        <begin position="129"/>
        <end position="148"/>
    </location>
</feature>
<feature type="domain" description="Bacterial transcriptional activator" evidence="3">
    <location>
        <begin position="785"/>
        <end position="931"/>
    </location>
</feature>
<name>A0ABT7S6L4_9CELL</name>
<evidence type="ECO:0000259" key="3">
    <source>
        <dbReference type="SMART" id="SM01043"/>
    </source>
</evidence>
<feature type="region of interest" description="Disordered" evidence="1">
    <location>
        <begin position="1"/>
        <end position="23"/>
    </location>
</feature>
<keyword evidence="2" id="KW-1133">Transmembrane helix</keyword>
<dbReference type="PANTHER" id="PTHR34700:SF4">
    <property type="entry name" value="PHAGE-LIKE ELEMENT PBSX PROTEIN XKDP"/>
    <property type="match status" value="1"/>
</dbReference>
<dbReference type="Gene3D" id="1.25.40.10">
    <property type="entry name" value="Tetratricopeptide repeat domain"/>
    <property type="match status" value="1"/>
</dbReference>
<keyword evidence="2" id="KW-0472">Membrane</keyword>
<keyword evidence="5" id="KW-1185">Reference proteome</keyword>
<evidence type="ECO:0000313" key="5">
    <source>
        <dbReference type="Proteomes" id="UP001321453"/>
    </source>
</evidence>
<feature type="transmembrane region" description="Helical" evidence="2">
    <location>
        <begin position="44"/>
        <end position="65"/>
    </location>
</feature>
<protein>
    <recommendedName>
        <fullName evidence="3">Bacterial transcriptional activator domain-containing protein</fullName>
    </recommendedName>
</protein>
<dbReference type="InterPro" id="IPR011990">
    <property type="entry name" value="TPR-like_helical_dom_sf"/>
</dbReference>
<comment type="caution">
    <text evidence="4">The sequence shown here is derived from an EMBL/GenBank/DDBJ whole genome shotgun (WGS) entry which is preliminary data.</text>
</comment>
<gene>
    <name evidence="4" type="ORF">QRT05_07885</name>
</gene>
<evidence type="ECO:0000256" key="2">
    <source>
        <dbReference type="SAM" id="Phobius"/>
    </source>
</evidence>
<dbReference type="EMBL" id="JAUCGR010000002">
    <property type="protein sequence ID" value="MDM7831251.1"/>
    <property type="molecule type" value="Genomic_DNA"/>
</dbReference>
<dbReference type="InterPro" id="IPR036779">
    <property type="entry name" value="LysM_dom_sf"/>
</dbReference>